<name>A0ABY6GC32_9BURK</name>
<evidence type="ECO:0000259" key="7">
    <source>
        <dbReference type="SMART" id="SM00833"/>
    </source>
</evidence>
<dbReference type="InterPro" id="IPR036627">
    <property type="entry name" value="CobW-likC_sf"/>
</dbReference>
<dbReference type="RefSeq" id="WP_231043488.1">
    <property type="nucleotide sequence ID" value="NZ_CP106881.1"/>
</dbReference>
<dbReference type="InterPro" id="IPR011629">
    <property type="entry name" value="CobW-like_C"/>
</dbReference>
<keyword evidence="3" id="KW-0143">Chaperone</keyword>
<dbReference type="PANTHER" id="PTHR13748:SF62">
    <property type="entry name" value="COBW DOMAIN-CONTAINING PROTEIN"/>
    <property type="match status" value="1"/>
</dbReference>
<comment type="function">
    <text evidence="5">Zinc chaperone that directly transfers zinc cofactor to target proteins, thereby activating them. Zinc is transferred from the CXCC motif in the GTPase domain to the zinc binding site in target proteins in a process requiring GTP hydrolysis.</text>
</comment>
<dbReference type="SUPFAM" id="SSF52540">
    <property type="entry name" value="P-loop containing nucleoside triphosphate hydrolases"/>
    <property type="match status" value="1"/>
</dbReference>
<gene>
    <name evidence="8" type="ORF">M9799_05260</name>
</gene>
<evidence type="ECO:0000256" key="6">
    <source>
        <dbReference type="ARBA" id="ARBA00049117"/>
    </source>
</evidence>
<organism evidence="8 9">
    <name type="scientific">Comamonas endophytica</name>
    <dbReference type="NCBI Taxonomy" id="2949090"/>
    <lineage>
        <taxon>Bacteria</taxon>
        <taxon>Pseudomonadati</taxon>
        <taxon>Pseudomonadota</taxon>
        <taxon>Betaproteobacteria</taxon>
        <taxon>Burkholderiales</taxon>
        <taxon>Comamonadaceae</taxon>
        <taxon>Comamonas</taxon>
    </lineage>
</organism>
<comment type="catalytic activity">
    <reaction evidence="6">
        <text>GTP + H2O = GDP + phosphate + H(+)</text>
        <dbReference type="Rhea" id="RHEA:19669"/>
        <dbReference type="ChEBI" id="CHEBI:15377"/>
        <dbReference type="ChEBI" id="CHEBI:15378"/>
        <dbReference type="ChEBI" id="CHEBI:37565"/>
        <dbReference type="ChEBI" id="CHEBI:43474"/>
        <dbReference type="ChEBI" id="CHEBI:58189"/>
    </reaction>
    <physiologicalReaction direction="left-to-right" evidence="6">
        <dbReference type="Rhea" id="RHEA:19670"/>
    </physiologicalReaction>
</comment>
<keyword evidence="2" id="KW-0378">Hydrolase</keyword>
<protein>
    <submittedName>
        <fullName evidence="8">GTP-binding protein</fullName>
    </submittedName>
</protein>
<dbReference type="SUPFAM" id="SSF90002">
    <property type="entry name" value="Hypothetical protein YjiA, C-terminal domain"/>
    <property type="match status" value="1"/>
</dbReference>
<dbReference type="Gene3D" id="3.30.1220.10">
    <property type="entry name" value="CobW-like, C-terminal domain"/>
    <property type="match status" value="1"/>
</dbReference>
<dbReference type="InterPro" id="IPR027417">
    <property type="entry name" value="P-loop_NTPase"/>
</dbReference>
<dbReference type="PANTHER" id="PTHR13748">
    <property type="entry name" value="COBW-RELATED"/>
    <property type="match status" value="1"/>
</dbReference>
<dbReference type="SMART" id="SM00833">
    <property type="entry name" value="CobW_C"/>
    <property type="match status" value="1"/>
</dbReference>
<dbReference type="Pfam" id="PF02492">
    <property type="entry name" value="cobW"/>
    <property type="match status" value="1"/>
</dbReference>
<reference evidence="8" key="1">
    <citation type="submission" date="2022-09" db="EMBL/GenBank/DDBJ databases">
        <title>The complete genome of Acidovorax sp. 5MLIR.</title>
        <authorList>
            <person name="Liu L."/>
            <person name="Yue J."/>
            <person name="Yang F."/>
            <person name="Yuan J."/>
            <person name="Li L."/>
        </authorList>
    </citation>
    <scope>NUCLEOTIDE SEQUENCE</scope>
    <source>
        <strain evidence="8">5MLIR</strain>
    </source>
</reference>
<evidence type="ECO:0000313" key="8">
    <source>
        <dbReference type="EMBL" id="UYG52651.1"/>
    </source>
</evidence>
<comment type="similarity">
    <text evidence="4">Belongs to the SIMIBI class G3E GTPase family. ZNG1 subfamily.</text>
</comment>
<proteinExistence type="inferred from homology"/>
<dbReference type="EMBL" id="CP106881">
    <property type="protein sequence ID" value="UYG52651.1"/>
    <property type="molecule type" value="Genomic_DNA"/>
</dbReference>
<dbReference type="Pfam" id="PF07683">
    <property type="entry name" value="CobW_C"/>
    <property type="match status" value="1"/>
</dbReference>
<evidence type="ECO:0000256" key="5">
    <source>
        <dbReference type="ARBA" id="ARBA00045658"/>
    </source>
</evidence>
<dbReference type="Gene3D" id="3.40.50.300">
    <property type="entry name" value="P-loop containing nucleotide triphosphate hydrolases"/>
    <property type="match status" value="1"/>
</dbReference>
<evidence type="ECO:0000256" key="3">
    <source>
        <dbReference type="ARBA" id="ARBA00023186"/>
    </source>
</evidence>
<keyword evidence="9" id="KW-1185">Reference proteome</keyword>
<evidence type="ECO:0000256" key="4">
    <source>
        <dbReference type="ARBA" id="ARBA00034320"/>
    </source>
</evidence>
<dbReference type="CDD" id="cd03112">
    <property type="entry name" value="CobW-like"/>
    <property type="match status" value="1"/>
</dbReference>
<dbReference type="Proteomes" id="UP001162800">
    <property type="component" value="Chromosome"/>
</dbReference>
<dbReference type="InterPro" id="IPR051316">
    <property type="entry name" value="Zinc-reg_GTPase_activator"/>
</dbReference>
<evidence type="ECO:0000256" key="2">
    <source>
        <dbReference type="ARBA" id="ARBA00022801"/>
    </source>
</evidence>
<feature type="domain" description="CobW C-terminal" evidence="7">
    <location>
        <begin position="238"/>
        <end position="333"/>
    </location>
</feature>
<evidence type="ECO:0000256" key="1">
    <source>
        <dbReference type="ARBA" id="ARBA00022741"/>
    </source>
</evidence>
<dbReference type="InterPro" id="IPR003495">
    <property type="entry name" value="CobW/HypB/UreG_nucleotide-bd"/>
</dbReference>
<evidence type="ECO:0000313" key="9">
    <source>
        <dbReference type="Proteomes" id="UP001162800"/>
    </source>
</evidence>
<keyword evidence="1" id="KW-0547">Nucleotide-binding</keyword>
<accession>A0ABY6GC32</accession>
<sequence>MAGPQSLALRDARTPVIVVSGFLGAGKTTLLRRVLAAPELANTLLIVNEIGEIGIDHHLLERSDDRTMLLDNGCVCCQLRGDLQEMLVDIGMRRRRGELPGFDRVVVETSGLADPGPVAQTLYGDAPLLRDYRLGHVVTLVDPTNAAGRAAAPGIAARQVAAADRVVFSKADRATPGEREAAQDWVRGINAFARCQEAAFGDIPVADLADATPFEWLATAPADGAYLGRRLVPHPAGVGSFALRFDLPLPRALLREFLELLVRLRGADLLRVKGIVRYEDAPGQAFVVQGVGHQFDREVPLAAGAALPEGSSLVLIGRRLVRDEIQALWQAMRAVALAAPAAP</sequence>